<dbReference type="EMBL" id="MLBF01000023">
    <property type="protein sequence ID" value="OLN30613.1"/>
    <property type="molecule type" value="Genomic_DNA"/>
</dbReference>
<comment type="caution">
    <text evidence="1">The sequence shown here is derived from an EMBL/GenBank/DDBJ whole genome shotgun (WGS) entry which is preliminary data.</text>
</comment>
<evidence type="ECO:0000313" key="1">
    <source>
        <dbReference type="EMBL" id="OLN30613.1"/>
    </source>
</evidence>
<keyword evidence="2" id="KW-1185">Reference proteome</keyword>
<protein>
    <submittedName>
        <fullName evidence="1">Uncharacterized protein</fullName>
    </submittedName>
</protein>
<reference evidence="1 2" key="1">
    <citation type="submission" date="2016-09" db="EMBL/GenBank/DDBJ databases">
        <title>Complete genome of Desulfosporosinus sp. OL.</title>
        <authorList>
            <person name="Mardanov A."/>
            <person name="Beletsky A."/>
            <person name="Panova A."/>
            <person name="Karnachuk O."/>
            <person name="Ravin N."/>
        </authorList>
    </citation>
    <scope>NUCLEOTIDE SEQUENCE [LARGE SCALE GENOMIC DNA]</scope>
    <source>
        <strain evidence="1 2">OL</strain>
    </source>
</reference>
<evidence type="ECO:0000313" key="2">
    <source>
        <dbReference type="Proteomes" id="UP000186102"/>
    </source>
</evidence>
<gene>
    <name evidence="1" type="ORF">DSOL_2955</name>
</gene>
<sequence>MARPSTSLPLFTRLDSSCIYAAGYDILKEQQGNKKIPSLL</sequence>
<name>A0A1Q8QTC7_9FIRM</name>
<accession>A0A1Q8QTC7</accession>
<dbReference type="AlphaFoldDB" id="A0A1Q8QTC7"/>
<proteinExistence type="predicted"/>
<organism evidence="1 2">
    <name type="scientific">Desulfosporosinus metallidurans</name>
    <dbReference type="NCBI Taxonomy" id="1888891"/>
    <lineage>
        <taxon>Bacteria</taxon>
        <taxon>Bacillati</taxon>
        <taxon>Bacillota</taxon>
        <taxon>Clostridia</taxon>
        <taxon>Eubacteriales</taxon>
        <taxon>Desulfitobacteriaceae</taxon>
        <taxon>Desulfosporosinus</taxon>
    </lineage>
</organism>
<dbReference type="Proteomes" id="UP000186102">
    <property type="component" value="Unassembled WGS sequence"/>
</dbReference>